<sequence length="126" mass="13879">MSYNICTLEYLGSPNHVAIFIEDGQHGSGTIYHVIGNILVGMEFQIKPAKRPDLSESFVPGTQRQLGRIQKADVVSFEALCRSVPPPGAQLKLNGRPKDPSKPIRRCGEWVHEVADKALSQGIITR</sequence>
<evidence type="ECO:0000313" key="2">
    <source>
        <dbReference type="Proteomes" id="UP001169217"/>
    </source>
</evidence>
<evidence type="ECO:0000313" key="1">
    <source>
        <dbReference type="EMBL" id="KAK0369697.1"/>
    </source>
</evidence>
<comment type="caution">
    <text evidence="1">The sequence shown here is derived from an EMBL/GenBank/DDBJ whole genome shotgun (WGS) entry which is preliminary data.</text>
</comment>
<organism evidence="1 2">
    <name type="scientific">Colletotrichum limetticola</name>
    <dbReference type="NCBI Taxonomy" id="1209924"/>
    <lineage>
        <taxon>Eukaryota</taxon>
        <taxon>Fungi</taxon>
        <taxon>Dikarya</taxon>
        <taxon>Ascomycota</taxon>
        <taxon>Pezizomycotina</taxon>
        <taxon>Sordariomycetes</taxon>
        <taxon>Hypocreomycetidae</taxon>
        <taxon>Glomerellales</taxon>
        <taxon>Glomerellaceae</taxon>
        <taxon>Colletotrichum</taxon>
        <taxon>Colletotrichum acutatum species complex</taxon>
    </lineage>
</organism>
<gene>
    <name evidence="1" type="ORF">CLIM01_12951</name>
</gene>
<dbReference type="InterPro" id="IPR046670">
    <property type="entry name" value="DUF6540"/>
</dbReference>
<reference evidence="1" key="1">
    <citation type="submission" date="2023-04" db="EMBL/GenBank/DDBJ databases">
        <title>Colletotrichum limetticola genome sequence.</title>
        <authorList>
            <person name="Baroncelli R."/>
        </authorList>
    </citation>
    <scope>NUCLEOTIDE SEQUENCE</scope>
    <source>
        <strain evidence="1">KLA-Anderson</strain>
    </source>
</reference>
<keyword evidence="2" id="KW-1185">Reference proteome</keyword>
<dbReference type="EMBL" id="JARUPT010000624">
    <property type="protein sequence ID" value="KAK0369697.1"/>
    <property type="molecule type" value="Genomic_DNA"/>
</dbReference>
<protein>
    <submittedName>
        <fullName evidence="1">Uncharacterized protein</fullName>
    </submittedName>
</protein>
<proteinExistence type="predicted"/>
<dbReference type="Proteomes" id="UP001169217">
    <property type="component" value="Unassembled WGS sequence"/>
</dbReference>
<name>A0ABQ9PC97_9PEZI</name>
<dbReference type="Pfam" id="PF20174">
    <property type="entry name" value="DUF6540"/>
    <property type="match status" value="1"/>
</dbReference>
<accession>A0ABQ9PC97</accession>